<dbReference type="EMBL" id="JAAIUW010000013">
    <property type="protein sequence ID" value="KAF7802981.1"/>
    <property type="molecule type" value="Genomic_DNA"/>
</dbReference>
<sequence>MWGEIKSRYGIIPKEKYEDIGQRKAKQVEVEVGMKNLWKYNQNHQ</sequence>
<keyword evidence="2" id="KW-1185">Reference proteome</keyword>
<comment type="caution">
    <text evidence="1">The sequence shown here is derived from an EMBL/GenBank/DDBJ whole genome shotgun (WGS) entry which is preliminary data.</text>
</comment>
<dbReference type="Proteomes" id="UP000634136">
    <property type="component" value="Unassembled WGS sequence"/>
</dbReference>
<evidence type="ECO:0000313" key="1">
    <source>
        <dbReference type="EMBL" id="KAF7802981.1"/>
    </source>
</evidence>
<dbReference type="AlphaFoldDB" id="A0A834SG98"/>
<reference evidence="1" key="1">
    <citation type="submission" date="2020-09" db="EMBL/GenBank/DDBJ databases">
        <title>Genome-Enabled Discovery of Anthraquinone Biosynthesis in Senna tora.</title>
        <authorList>
            <person name="Kang S.-H."/>
            <person name="Pandey R.P."/>
            <person name="Lee C.-M."/>
            <person name="Sim J.-S."/>
            <person name="Jeong J.-T."/>
            <person name="Choi B.-S."/>
            <person name="Jung M."/>
            <person name="Ginzburg D."/>
            <person name="Zhao K."/>
            <person name="Won S.Y."/>
            <person name="Oh T.-J."/>
            <person name="Yu Y."/>
            <person name="Kim N.-H."/>
            <person name="Lee O.R."/>
            <person name="Lee T.-H."/>
            <person name="Bashyal P."/>
            <person name="Kim T.-S."/>
            <person name="Lee W.-H."/>
            <person name="Kawkins C."/>
            <person name="Kim C.-K."/>
            <person name="Kim J.S."/>
            <person name="Ahn B.O."/>
            <person name="Rhee S.Y."/>
            <person name="Sohng J.K."/>
        </authorList>
    </citation>
    <scope>NUCLEOTIDE SEQUENCE</scope>
    <source>
        <tissue evidence="1">Leaf</tissue>
    </source>
</reference>
<protein>
    <submittedName>
        <fullName evidence="1">Uncharacterized protein</fullName>
    </submittedName>
</protein>
<accession>A0A834SG98</accession>
<evidence type="ECO:0000313" key="2">
    <source>
        <dbReference type="Proteomes" id="UP000634136"/>
    </source>
</evidence>
<name>A0A834SG98_9FABA</name>
<organism evidence="1 2">
    <name type="scientific">Senna tora</name>
    <dbReference type="NCBI Taxonomy" id="362788"/>
    <lineage>
        <taxon>Eukaryota</taxon>
        <taxon>Viridiplantae</taxon>
        <taxon>Streptophyta</taxon>
        <taxon>Embryophyta</taxon>
        <taxon>Tracheophyta</taxon>
        <taxon>Spermatophyta</taxon>
        <taxon>Magnoliopsida</taxon>
        <taxon>eudicotyledons</taxon>
        <taxon>Gunneridae</taxon>
        <taxon>Pentapetalae</taxon>
        <taxon>rosids</taxon>
        <taxon>fabids</taxon>
        <taxon>Fabales</taxon>
        <taxon>Fabaceae</taxon>
        <taxon>Caesalpinioideae</taxon>
        <taxon>Cassia clade</taxon>
        <taxon>Senna</taxon>
    </lineage>
</organism>
<proteinExistence type="predicted"/>
<gene>
    <name evidence="1" type="ORF">G2W53_042092</name>
</gene>